<protein>
    <submittedName>
        <fullName evidence="7">Mg-chelatase subunit ChlD</fullName>
    </submittedName>
</protein>
<dbReference type="SUPFAM" id="SSF53300">
    <property type="entry name" value="vWA-like"/>
    <property type="match status" value="1"/>
</dbReference>
<dbReference type="CDD" id="cd01467">
    <property type="entry name" value="vWA_BatA_type"/>
    <property type="match status" value="1"/>
</dbReference>
<sequence>MFEHLKFANPEALYLLLLIPAAIVWYWFRGQDTKARLQVSDFGAFLNKRKTLKQRLRHLTFILKVIAFSLLILSLARPQSTTSRQNVSVEGIDIVLAMDISGSMLAEDFKPNRLVAAKEVAKDFIKGRPSDRIGLVVFSGESFTQCPLTTDHAILFNLLDEIKSGMIEDGTAIGDGLATAVSRLKESSAVSKVIILLTDGENNRGFIDPASAAEIAKVFGLRVYTIGVGTIGTAPYPVQTPFGMQYQQMEVRIDEPLLRQIAEMTNGRYYRATNAGKLKEIYQEIDQLEKSKVDVTEFRKKTEEFLPFTLAALVLLLLDFVLGISFFRKFP</sequence>
<dbReference type="EMBL" id="DF968182">
    <property type="protein sequence ID" value="GAP42782.1"/>
    <property type="molecule type" value="Genomic_DNA"/>
</dbReference>
<evidence type="ECO:0000256" key="2">
    <source>
        <dbReference type="ARBA" id="ARBA00022692"/>
    </source>
</evidence>
<evidence type="ECO:0000313" key="8">
    <source>
        <dbReference type="Proteomes" id="UP000053091"/>
    </source>
</evidence>
<dbReference type="OrthoDB" id="6206554at2"/>
<name>A0A0S7BYC1_9BACT</name>
<keyword evidence="4 5" id="KW-0472">Membrane</keyword>
<dbReference type="PANTHER" id="PTHR22550:SF5">
    <property type="entry name" value="LEUCINE ZIPPER PROTEIN 4"/>
    <property type="match status" value="1"/>
</dbReference>
<dbReference type="InterPro" id="IPR036465">
    <property type="entry name" value="vWFA_dom_sf"/>
</dbReference>
<dbReference type="PRINTS" id="PR00453">
    <property type="entry name" value="VWFADOMAIN"/>
</dbReference>
<dbReference type="Pfam" id="PF00092">
    <property type="entry name" value="VWA"/>
    <property type="match status" value="1"/>
</dbReference>
<dbReference type="AlphaFoldDB" id="A0A0S7BYC1"/>
<dbReference type="RefSeq" id="WP_062039131.1">
    <property type="nucleotide sequence ID" value="NZ_DF968182.1"/>
</dbReference>
<dbReference type="InterPro" id="IPR050768">
    <property type="entry name" value="UPF0353/GerABKA_families"/>
</dbReference>
<feature type="transmembrane region" description="Helical" evidence="5">
    <location>
        <begin position="305"/>
        <end position="327"/>
    </location>
</feature>
<dbReference type="InterPro" id="IPR033881">
    <property type="entry name" value="vWA_BatA_type"/>
</dbReference>
<dbReference type="InterPro" id="IPR024163">
    <property type="entry name" value="Aerotolerance_reg_N"/>
</dbReference>
<dbReference type="PATRIC" id="fig|1678841.3.peg.1043"/>
<evidence type="ECO:0000313" key="7">
    <source>
        <dbReference type="EMBL" id="GAP42782.1"/>
    </source>
</evidence>
<keyword evidence="2 5" id="KW-0812">Transmembrane</keyword>
<accession>A0A0S7BYC1</accession>
<feature type="transmembrane region" description="Helical" evidence="5">
    <location>
        <begin position="12"/>
        <end position="28"/>
    </location>
</feature>
<evidence type="ECO:0000259" key="6">
    <source>
        <dbReference type="PROSITE" id="PS50234"/>
    </source>
</evidence>
<feature type="domain" description="VWFA" evidence="6">
    <location>
        <begin position="93"/>
        <end position="285"/>
    </location>
</feature>
<proteinExistence type="predicted"/>
<dbReference type="SMART" id="SM00327">
    <property type="entry name" value="VWA"/>
    <property type="match status" value="1"/>
</dbReference>
<evidence type="ECO:0000256" key="1">
    <source>
        <dbReference type="ARBA" id="ARBA00022475"/>
    </source>
</evidence>
<dbReference type="Gene3D" id="3.40.50.410">
    <property type="entry name" value="von Willebrand factor, type A domain"/>
    <property type="match status" value="1"/>
</dbReference>
<dbReference type="STRING" id="1678841.TBC1_11921"/>
<keyword evidence="1" id="KW-1003">Cell membrane</keyword>
<dbReference type="PANTHER" id="PTHR22550">
    <property type="entry name" value="SPORE GERMINATION PROTEIN"/>
    <property type="match status" value="1"/>
</dbReference>
<evidence type="ECO:0000256" key="5">
    <source>
        <dbReference type="SAM" id="Phobius"/>
    </source>
</evidence>
<dbReference type="PROSITE" id="PS50234">
    <property type="entry name" value="VWFA"/>
    <property type="match status" value="1"/>
</dbReference>
<dbReference type="Proteomes" id="UP000053091">
    <property type="component" value="Unassembled WGS sequence"/>
</dbReference>
<keyword evidence="3 5" id="KW-1133">Transmembrane helix</keyword>
<organism evidence="7">
    <name type="scientific">Lentimicrobium saccharophilum</name>
    <dbReference type="NCBI Taxonomy" id="1678841"/>
    <lineage>
        <taxon>Bacteria</taxon>
        <taxon>Pseudomonadati</taxon>
        <taxon>Bacteroidota</taxon>
        <taxon>Bacteroidia</taxon>
        <taxon>Bacteroidales</taxon>
        <taxon>Lentimicrobiaceae</taxon>
        <taxon>Lentimicrobium</taxon>
    </lineage>
</organism>
<dbReference type="InterPro" id="IPR002035">
    <property type="entry name" value="VWF_A"/>
</dbReference>
<keyword evidence="8" id="KW-1185">Reference proteome</keyword>
<evidence type="ECO:0000256" key="3">
    <source>
        <dbReference type="ARBA" id="ARBA00022989"/>
    </source>
</evidence>
<dbReference type="Pfam" id="PF07584">
    <property type="entry name" value="BatA"/>
    <property type="match status" value="1"/>
</dbReference>
<reference evidence="7" key="1">
    <citation type="journal article" date="2015" name="Genome Announc.">
        <title>Draft Genome Sequence of Bacteroidales Strain TBC1, a Novel Isolate from a Methanogenic Wastewater Treatment System.</title>
        <authorList>
            <person name="Tourlousse D.M."/>
            <person name="Matsuura N."/>
            <person name="Sun L."/>
            <person name="Toyonaga M."/>
            <person name="Kuroda K."/>
            <person name="Ohashi A."/>
            <person name="Cruz R."/>
            <person name="Yamaguchi T."/>
            <person name="Sekiguchi Y."/>
        </authorList>
    </citation>
    <scope>NUCLEOTIDE SEQUENCE [LARGE SCALE GENOMIC DNA]</scope>
    <source>
        <strain evidence="7">TBC1</strain>
    </source>
</reference>
<feature type="transmembrane region" description="Helical" evidence="5">
    <location>
        <begin position="58"/>
        <end position="76"/>
    </location>
</feature>
<gene>
    <name evidence="7" type="ORF">TBC1_11921</name>
</gene>
<evidence type="ECO:0000256" key="4">
    <source>
        <dbReference type="ARBA" id="ARBA00023136"/>
    </source>
</evidence>